<dbReference type="InterPro" id="IPR011008">
    <property type="entry name" value="Dimeric_a/b-barrel"/>
</dbReference>
<keyword evidence="4" id="KW-1185">Reference proteome</keyword>
<evidence type="ECO:0000313" key="3">
    <source>
        <dbReference type="EMBL" id="OIW34240.1"/>
    </source>
</evidence>
<dbReference type="GO" id="GO:0016491">
    <property type="term" value="F:oxidoreductase activity"/>
    <property type="evidence" value="ECO:0007669"/>
    <property type="project" value="InterPro"/>
</dbReference>
<dbReference type="AlphaFoldDB" id="A0A1J7JW05"/>
<comment type="similarity">
    <text evidence="1">Belongs to the tpcK family.</text>
</comment>
<dbReference type="EMBL" id="KV875093">
    <property type="protein sequence ID" value="OIW34240.1"/>
    <property type="molecule type" value="Genomic_DNA"/>
</dbReference>
<proteinExistence type="inferred from homology"/>
<protein>
    <recommendedName>
        <fullName evidence="2">EthD domain-containing protein</fullName>
    </recommendedName>
</protein>
<dbReference type="Pfam" id="PF07110">
    <property type="entry name" value="EthD"/>
    <property type="match status" value="1"/>
</dbReference>
<dbReference type="InParanoid" id="A0A1J7JW05"/>
<evidence type="ECO:0000256" key="1">
    <source>
        <dbReference type="ARBA" id="ARBA00005986"/>
    </source>
</evidence>
<dbReference type="OrthoDB" id="3183782at2759"/>
<dbReference type="SUPFAM" id="SSF54909">
    <property type="entry name" value="Dimeric alpha+beta barrel"/>
    <property type="match status" value="1"/>
</dbReference>
<reference evidence="3 4" key="1">
    <citation type="submission" date="2016-10" db="EMBL/GenBank/DDBJ databases">
        <title>Draft genome sequence of Coniochaeta ligniaria NRRL30616, a lignocellulolytic fungus for bioabatement of inhibitors in plant biomass hydrolysates.</title>
        <authorList>
            <consortium name="DOE Joint Genome Institute"/>
            <person name="Jimenez D.J."/>
            <person name="Hector R.E."/>
            <person name="Riley R."/>
            <person name="Sun H."/>
            <person name="Grigoriev I.V."/>
            <person name="Van Elsas J.D."/>
            <person name="Nichols N.N."/>
        </authorList>
    </citation>
    <scope>NUCLEOTIDE SEQUENCE [LARGE SCALE GENOMIC DNA]</scope>
    <source>
        <strain evidence="3 4">NRRL 30616</strain>
    </source>
</reference>
<accession>A0A1J7JW05</accession>
<evidence type="ECO:0000313" key="4">
    <source>
        <dbReference type="Proteomes" id="UP000182658"/>
    </source>
</evidence>
<feature type="domain" description="EthD" evidence="2">
    <location>
        <begin position="24"/>
        <end position="119"/>
    </location>
</feature>
<gene>
    <name evidence="3" type="ORF">CONLIGDRAFT_650817</name>
</gene>
<dbReference type="Gene3D" id="3.30.70.100">
    <property type="match status" value="1"/>
</dbReference>
<dbReference type="InterPro" id="IPR009799">
    <property type="entry name" value="EthD_dom"/>
</dbReference>
<sequence length="161" mass="18251">MAATAMSETQERRLLRLTVAHYRKEDCAEEDLYRWATEVYVPQAVKIHTKYGLEGYVIHNSPASFRGAAKAFNAARGDRWLVRDHDFQVEFYFRDPAVLARISADPEFQALQKTEAPYVSGIHVEASLGWIETYIQDGKVVNLSDDGKPCYLSWATMSAVS</sequence>
<dbReference type="STRING" id="1408157.A0A1J7JW05"/>
<dbReference type="Proteomes" id="UP000182658">
    <property type="component" value="Unassembled WGS sequence"/>
</dbReference>
<evidence type="ECO:0000259" key="2">
    <source>
        <dbReference type="Pfam" id="PF07110"/>
    </source>
</evidence>
<organism evidence="3 4">
    <name type="scientific">Coniochaeta ligniaria NRRL 30616</name>
    <dbReference type="NCBI Taxonomy" id="1408157"/>
    <lineage>
        <taxon>Eukaryota</taxon>
        <taxon>Fungi</taxon>
        <taxon>Dikarya</taxon>
        <taxon>Ascomycota</taxon>
        <taxon>Pezizomycotina</taxon>
        <taxon>Sordariomycetes</taxon>
        <taxon>Sordariomycetidae</taxon>
        <taxon>Coniochaetales</taxon>
        <taxon>Coniochaetaceae</taxon>
        <taxon>Coniochaeta</taxon>
    </lineage>
</organism>
<name>A0A1J7JW05_9PEZI</name>